<dbReference type="AlphaFoldDB" id="K2RNH6"/>
<dbReference type="InterPro" id="IPR008949">
    <property type="entry name" value="Isoprenoid_synthase_dom_sf"/>
</dbReference>
<evidence type="ECO:0000313" key="1">
    <source>
        <dbReference type="EMBL" id="EKG16278.1"/>
    </source>
</evidence>
<protein>
    <recommendedName>
        <fullName evidence="3">Aristolochene synthase</fullName>
    </recommendedName>
</protein>
<sequence length="192" mass="22024">MYDLWEGMRKHDKDLADEILEPTFTFMRAQTDKARLEMRELGQYLEYRERDVGKALLSALMRFAMDIRLPAAEITLMTPLERNCSKHTSSVNDIYSFDKELRTSQMGHAESAAVCSAVSVLATETGLSVEACKRVLWAMVREWEAVHDELVESVQNTGRISEAAKLYMKGLEYQMSGNELWSHSTLRYSKVE</sequence>
<dbReference type="EMBL" id="AHHD01000281">
    <property type="protein sequence ID" value="EKG16278.1"/>
    <property type="molecule type" value="Genomic_DNA"/>
</dbReference>
<dbReference type="SUPFAM" id="SSF48576">
    <property type="entry name" value="Terpenoid synthases"/>
    <property type="match status" value="1"/>
</dbReference>
<comment type="caution">
    <text evidence="1">The sequence shown here is derived from an EMBL/GenBank/DDBJ whole genome shotgun (WGS) entry which is preliminary data.</text>
</comment>
<name>K2RNH6_MACPH</name>
<reference evidence="1 2" key="1">
    <citation type="journal article" date="2012" name="BMC Genomics">
        <title>Tools to kill: Genome of one of the most destructive plant pathogenic fungi Macrophomina phaseolina.</title>
        <authorList>
            <person name="Islam M.S."/>
            <person name="Haque M.S."/>
            <person name="Islam M.M."/>
            <person name="Emdad E.M."/>
            <person name="Halim A."/>
            <person name="Hossen Q.M.M."/>
            <person name="Hossain M.Z."/>
            <person name="Ahmed B."/>
            <person name="Rahim S."/>
            <person name="Rahman M.S."/>
            <person name="Alam M.M."/>
            <person name="Hou S."/>
            <person name="Wan X."/>
            <person name="Saito J.A."/>
            <person name="Alam M."/>
        </authorList>
    </citation>
    <scope>NUCLEOTIDE SEQUENCE [LARGE SCALE GENOMIC DNA]</scope>
    <source>
        <strain evidence="1 2">MS6</strain>
    </source>
</reference>
<accession>K2RNH6</accession>
<proteinExistence type="predicted"/>
<dbReference type="STRING" id="1126212.K2RNH6"/>
<gene>
    <name evidence="1" type="ORF">MPH_06512</name>
</gene>
<dbReference type="eggNOG" id="ENOG502SK06">
    <property type="taxonomic scope" value="Eukaryota"/>
</dbReference>
<dbReference type="OrthoDB" id="3004402at2759"/>
<dbReference type="HOGENOM" id="CLU_057570_1_0_1"/>
<dbReference type="Pfam" id="PF19086">
    <property type="entry name" value="Terpene_syn_C_2"/>
    <property type="match status" value="1"/>
</dbReference>
<dbReference type="Gene3D" id="1.10.600.10">
    <property type="entry name" value="Farnesyl Diphosphate Synthase"/>
    <property type="match status" value="1"/>
</dbReference>
<evidence type="ECO:0000313" key="2">
    <source>
        <dbReference type="Proteomes" id="UP000007129"/>
    </source>
</evidence>
<evidence type="ECO:0008006" key="3">
    <source>
        <dbReference type="Google" id="ProtNLM"/>
    </source>
</evidence>
<organism evidence="1 2">
    <name type="scientific">Macrophomina phaseolina (strain MS6)</name>
    <name type="common">Charcoal rot fungus</name>
    <dbReference type="NCBI Taxonomy" id="1126212"/>
    <lineage>
        <taxon>Eukaryota</taxon>
        <taxon>Fungi</taxon>
        <taxon>Dikarya</taxon>
        <taxon>Ascomycota</taxon>
        <taxon>Pezizomycotina</taxon>
        <taxon>Dothideomycetes</taxon>
        <taxon>Dothideomycetes incertae sedis</taxon>
        <taxon>Botryosphaeriales</taxon>
        <taxon>Botryosphaeriaceae</taxon>
        <taxon>Macrophomina</taxon>
    </lineage>
</organism>
<dbReference type="Proteomes" id="UP000007129">
    <property type="component" value="Unassembled WGS sequence"/>
</dbReference>
<dbReference type="InParanoid" id="K2RNH6"/>
<dbReference type="VEuPathDB" id="FungiDB:MPH_06512"/>